<dbReference type="AlphaFoldDB" id="A0A195B141"/>
<protein>
    <submittedName>
        <fullName evidence="1">Uncharacterized protein</fullName>
    </submittedName>
</protein>
<keyword evidence="2" id="KW-1185">Reference proteome</keyword>
<sequence length="177" mass="20369">MIADNINAMRPVIKAFPARSAMKFDILTCFNILVAAQAELCKCLFVEASCSFKSFRIEKFDGDRMAVKITANFVNQISIQSFLNIIREIPRQIGDYFRSWNISGTILFDHRYTRKDTTSNLRHVALYDFPQFSLFKLDARFSGASSSINCLVVRLSISALAHPERKSTRRSRWQRDN</sequence>
<evidence type="ECO:0000313" key="1">
    <source>
        <dbReference type="EMBL" id="KYM78010.1"/>
    </source>
</evidence>
<name>A0A195B141_9HYME</name>
<proteinExistence type="predicted"/>
<reference evidence="1 2" key="1">
    <citation type="submission" date="2015-09" db="EMBL/GenBank/DDBJ databases">
        <title>Atta colombica WGS genome.</title>
        <authorList>
            <person name="Nygaard S."/>
            <person name="Hu H."/>
            <person name="Boomsma J."/>
            <person name="Zhang G."/>
        </authorList>
    </citation>
    <scope>NUCLEOTIDE SEQUENCE [LARGE SCALE GENOMIC DNA]</scope>
    <source>
        <strain evidence="1">Treedump-2</strain>
        <tissue evidence="1">Whole body</tissue>
    </source>
</reference>
<accession>A0A195B141</accession>
<gene>
    <name evidence="1" type="ORF">ALC53_11477</name>
</gene>
<dbReference type="EMBL" id="KQ976690">
    <property type="protein sequence ID" value="KYM78010.1"/>
    <property type="molecule type" value="Genomic_DNA"/>
</dbReference>
<organism evidence="1 2">
    <name type="scientific">Atta colombica</name>
    <dbReference type="NCBI Taxonomy" id="520822"/>
    <lineage>
        <taxon>Eukaryota</taxon>
        <taxon>Metazoa</taxon>
        <taxon>Ecdysozoa</taxon>
        <taxon>Arthropoda</taxon>
        <taxon>Hexapoda</taxon>
        <taxon>Insecta</taxon>
        <taxon>Pterygota</taxon>
        <taxon>Neoptera</taxon>
        <taxon>Endopterygota</taxon>
        <taxon>Hymenoptera</taxon>
        <taxon>Apocrita</taxon>
        <taxon>Aculeata</taxon>
        <taxon>Formicoidea</taxon>
        <taxon>Formicidae</taxon>
        <taxon>Myrmicinae</taxon>
        <taxon>Atta</taxon>
    </lineage>
</organism>
<dbReference type="Proteomes" id="UP000078540">
    <property type="component" value="Unassembled WGS sequence"/>
</dbReference>
<evidence type="ECO:0000313" key="2">
    <source>
        <dbReference type="Proteomes" id="UP000078540"/>
    </source>
</evidence>